<reference evidence="1 2" key="1">
    <citation type="journal article" date="2012" name="Genome Biol.">
        <title>Sequencing three crocodilian genomes to illuminate the evolution of archosaurs and amniotes.</title>
        <authorList>
            <person name="St John J.A."/>
            <person name="Braun E.L."/>
            <person name="Isberg S.R."/>
            <person name="Miles L.G."/>
            <person name="Chong A.Y."/>
            <person name="Gongora J."/>
            <person name="Dalzell P."/>
            <person name="Moran C."/>
            <person name="Bed'hom B."/>
            <person name="Abzhanov A."/>
            <person name="Burgess S.C."/>
            <person name="Cooksey A.M."/>
            <person name="Castoe T.A."/>
            <person name="Crawford N.G."/>
            <person name="Densmore L.D."/>
            <person name="Drew J.C."/>
            <person name="Edwards S.V."/>
            <person name="Faircloth B.C."/>
            <person name="Fujita M.K."/>
            <person name="Greenwold M.J."/>
            <person name="Hoffmann F.G."/>
            <person name="Howard J.M."/>
            <person name="Iguchi T."/>
            <person name="Janes D.E."/>
            <person name="Khan S.Y."/>
            <person name="Kohno S."/>
            <person name="de Koning A.J."/>
            <person name="Lance S.L."/>
            <person name="McCarthy F.M."/>
            <person name="McCormack J.E."/>
            <person name="Merchant M.E."/>
            <person name="Peterson D.G."/>
            <person name="Pollock D.D."/>
            <person name="Pourmand N."/>
            <person name="Raney B.J."/>
            <person name="Roessler K.A."/>
            <person name="Sanford J.R."/>
            <person name="Sawyer R.H."/>
            <person name="Schmidt C.J."/>
            <person name="Triplett E.W."/>
            <person name="Tuberville T.D."/>
            <person name="Venegas-Anaya M."/>
            <person name="Howard J.T."/>
            <person name="Jarvis E.D."/>
            <person name="Guillette L.J.Jr."/>
            <person name="Glenn T.C."/>
            <person name="Green R.E."/>
            <person name="Ray D.A."/>
        </authorList>
    </citation>
    <scope>NUCLEOTIDE SEQUENCE [LARGE SCALE GENOMIC DNA]</scope>
    <source>
        <strain evidence="1">KSC_2009_1</strain>
    </source>
</reference>
<dbReference type="EMBL" id="AKHW03000474">
    <property type="protein sequence ID" value="KYO47261.1"/>
    <property type="molecule type" value="Genomic_DNA"/>
</dbReference>
<organism evidence="1 2">
    <name type="scientific">Alligator mississippiensis</name>
    <name type="common">American alligator</name>
    <dbReference type="NCBI Taxonomy" id="8496"/>
    <lineage>
        <taxon>Eukaryota</taxon>
        <taxon>Metazoa</taxon>
        <taxon>Chordata</taxon>
        <taxon>Craniata</taxon>
        <taxon>Vertebrata</taxon>
        <taxon>Euteleostomi</taxon>
        <taxon>Archelosauria</taxon>
        <taxon>Archosauria</taxon>
        <taxon>Crocodylia</taxon>
        <taxon>Alligatoridae</taxon>
        <taxon>Alligatorinae</taxon>
        <taxon>Alligator</taxon>
    </lineage>
</organism>
<name>A0A151PDV0_ALLMI</name>
<dbReference type="AlphaFoldDB" id="A0A151PDV0"/>
<dbReference type="Proteomes" id="UP000050525">
    <property type="component" value="Unassembled WGS sequence"/>
</dbReference>
<comment type="caution">
    <text evidence="1">The sequence shown here is derived from an EMBL/GenBank/DDBJ whole genome shotgun (WGS) entry which is preliminary data.</text>
</comment>
<accession>A0A151PDV0</accession>
<evidence type="ECO:0000313" key="2">
    <source>
        <dbReference type="Proteomes" id="UP000050525"/>
    </source>
</evidence>
<evidence type="ECO:0000313" key="1">
    <source>
        <dbReference type="EMBL" id="KYO47261.1"/>
    </source>
</evidence>
<gene>
    <name evidence="1" type="ORF">Y1Q_0019969</name>
</gene>
<protein>
    <submittedName>
        <fullName evidence="1">Uncharacterized protein</fullName>
    </submittedName>
</protein>
<sequence>MQGERSYERHRSSTAQFSVCSNSECPQKNRTLKSASIFACLDDGDLYKVAGVKYNIGKHLMCFCELGDSESWQYYDGLLEYKKVGCEDTPATEEEFSEALRKESVSSHVVAV</sequence>
<proteinExistence type="predicted"/>
<keyword evidence="2" id="KW-1185">Reference proteome</keyword>